<organism evidence="4 5">
    <name type="scientific">Sphingobium limneticum</name>
    <dbReference type="NCBI Taxonomy" id="1007511"/>
    <lineage>
        <taxon>Bacteria</taxon>
        <taxon>Pseudomonadati</taxon>
        <taxon>Pseudomonadota</taxon>
        <taxon>Alphaproteobacteria</taxon>
        <taxon>Sphingomonadales</taxon>
        <taxon>Sphingomonadaceae</taxon>
        <taxon>Sphingobium</taxon>
    </lineage>
</organism>
<dbReference type="EMBL" id="VYQA01000018">
    <property type="protein sequence ID" value="KAA9025420.1"/>
    <property type="molecule type" value="Genomic_DNA"/>
</dbReference>
<proteinExistence type="predicted"/>
<accession>A0A5J5HUV0</accession>
<evidence type="ECO:0000313" key="5">
    <source>
        <dbReference type="Proteomes" id="UP000325933"/>
    </source>
</evidence>
<feature type="chain" id="PRO_5023809589" evidence="1">
    <location>
        <begin position="26"/>
        <end position="461"/>
    </location>
</feature>
<dbReference type="Proteomes" id="UP000326364">
    <property type="component" value="Unassembled WGS sequence"/>
</dbReference>
<comment type="caution">
    <text evidence="4">The sequence shown here is derived from an EMBL/GenBank/DDBJ whole genome shotgun (WGS) entry which is preliminary data.</text>
</comment>
<evidence type="ECO:0000313" key="4">
    <source>
        <dbReference type="EMBL" id="KAA9025420.1"/>
    </source>
</evidence>
<evidence type="ECO:0000313" key="3">
    <source>
        <dbReference type="EMBL" id="KAA9013122.1"/>
    </source>
</evidence>
<dbReference type="EMBL" id="VYQB01000018">
    <property type="protein sequence ID" value="KAA9013122.1"/>
    <property type="molecule type" value="Genomic_DNA"/>
</dbReference>
<name>A0A5J5HUV0_9SPHN</name>
<dbReference type="AlphaFoldDB" id="A0A5J5HUV0"/>
<sequence>MPVSGNTIFQVLAGLAALTPSIAVAQITSDGLLHEAMGAPDDWHLSGSIRARFEAIDGQFREDAVNRDQVLALRTTLFAEYDSGPVRVGAEFHDARAYFQRRGSSVGTDVVNALEFSQYYAQGDLGETFGAGTTSYLKAGRMTMQLGSERLVARQGFRTSVTSFTGVRLTREGEDGREFVAFWTMPTVRLPTGTTAIRRNRPQWDRENTDLQLFGVFNRVPIGDTTRLETYAYGLIERGESQADRSDRRLFTPGVRLLARPDNGMTFEVEAMAQYGRGRDGSPDSGKLVVPVEAYGFHGDLGYRFAGGWKPELTAFFDFYTGNRREGRIGRFDTLYGARRFEFGPTELFGAADRSNMLSPGVRLNASPAGGLSIMSDYRLLRLASAVDRFSNSDVRDATGRAGRDAGQQMQIQFEYDLVPDVVVVDLGYARLFKGRFLRNAPNAPDPRDVNYGYATVMVSF</sequence>
<keyword evidence="1" id="KW-0732">Signal</keyword>
<dbReference type="Pfam" id="PF13372">
    <property type="entry name" value="Alginate_exp"/>
    <property type="match status" value="1"/>
</dbReference>
<dbReference type="Proteomes" id="UP000325933">
    <property type="component" value="Unassembled WGS sequence"/>
</dbReference>
<keyword evidence="6" id="KW-1185">Reference proteome</keyword>
<feature type="domain" description="Alginate export" evidence="2">
    <location>
        <begin position="46"/>
        <end position="444"/>
    </location>
</feature>
<feature type="signal peptide" evidence="1">
    <location>
        <begin position="1"/>
        <end position="25"/>
    </location>
</feature>
<gene>
    <name evidence="4" type="ORF">F4U95_19690</name>
    <name evidence="3" type="ORF">F4U96_19565</name>
</gene>
<protein>
    <submittedName>
        <fullName evidence="4">Alginate export family protein</fullName>
    </submittedName>
</protein>
<dbReference type="RefSeq" id="WP_150426771.1">
    <property type="nucleotide sequence ID" value="NZ_JBNNIY010000029.1"/>
</dbReference>
<evidence type="ECO:0000313" key="6">
    <source>
        <dbReference type="Proteomes" id="UP000326364"/>
    </source>
</evidence>
<dbReference type="InterPro" id="IPR053728">
    <property type="entry name" value="Alginate_Permeability_Chnl"/>
</dbReference>
<reference evidence="5 6" key="1">
    <citation type="submission" date="2019-09" db="EMBL/GenBank/DDBJ databases">
        <authorList>
            <person name="Feng G."/>
        </authorList>
    </citation>
    <scope>NUCLEOTIDE SEQUENCE [LARGE SCALE GENOMIC DNA]</scope>
    <source>
        <strain evidence="4 5">KACC 19283</strain>
        <strain evidence="3 6">KACC 19284</strain>
    </source>
</reference>
<dbReference type="InterPro" id="IPR025388">
    <property type="entry name" value="Alginate_export_dom"/>
</dbReference>
<evidence type="ECO:0000259" key="2">
    <source>
        <dbReference type="Pfam" id="PF13372"/>
    </source>
</evidence>
<evidence type="ECO:0000256" key="1">
    <source>
        <dbReference type="SAM" id="SignalP"/>
    </source>
</evidence>
<dbReference type="Gene3D" id="2.40.160.100">
    <property type="match status" value="1"/>
</dbReference>